<name>A0A517QW69_9PLAN</name>
<dbReference type="InterPro" id="IPR050465">
    <property type="entry name" value="UPF0194_transport"/>
</dbReference>
<dbReference type="KEGG" id="svp:Pan189_02650"/>
<feature type="compositionally biased region" description="Polar residues" evidence="3">
    <location>
        <begin position="1"/>
        <end position="20"/>
    </location>
</feature>
<organism evidence="6 7">
    <name type="scientific">Stratiformator vulcanicus</name>
    <dbReference type="NCBI Taxonomy" id="2527980"/>
    <lineage>
        <taxon>Bacteria</taxon>
        <taxon>Pseudomonadati</taxon>
        <taxon>Planctomycetota</taxon>
        <taxon>Planctomycetia</taxon>
        <taxon>Planctomycetales</taxon>
        <taxon>Planctomycetaceae</taxon>
        <taxon>Stratiformator</taxon>
    </lineage>
</organism>
<keyword evidence="7" id="KW-1185">Reference proteome</keyword>
<dbReference type="Gene3D" id="2.40.30.170">
    <property type="match status" value="1"/>
</dbReference>
<keyword evidence="2" id="KW-0175">Coiled coil</keyword>
<dbReference type="Pfam" id="PF25954">
    <property type="entry name" value="Beta-barrel_RND_2"/>
    <property type="match status" value="1"/>
</dbReference>
<dbReference type="PANTHER" id="PTHR32347:SF23">
    <property type="entry name" value="BLL5650 PROTEIN"/>
    <property type="match status" value="1"/>
</dbReference>
<feature type="domain" description="CusB-like beta-barrel" evidence="4">
    <location>
        <begin position="408"/>
        <end position="483"/>
    </location>
</feature>
<evidence type="ECO:0000256" key="2">
    <source>
        <dbReference type="ARBA" id="ARBA00023054"/>
    </source>
</evidence>
<reference evidence="6 7" key="1">
    <citation type="submission" date="2019-02" db="EMBL/GenBank/DDBJ databases">
        <title>Deep-cultivation of Planctomycetes and their phenomic and genomic characterization uncovers novel biology.</title>
        <authorList>
            <person name="Wiegand S."/>
            <person name="Jogler M."/>
            <person name="Boedeker C."/>
            <person name="Pinto D."/>
            <person name="Vollmers J."/>
            <person name="Rivas-Marin E."/>
            <person name="Kohn T."/>
            <person name="Peeters S.H."/>
            <person name="Heuer A."/>
            <person name="Rast P."/>
            <person name="Oberbeckmann S."/>
            <person name="Bunk B."/>
            <person name="Jeske O."/>
            <person name="Meyerdierks A."/>
            <person name="Storesund J.E."/>
            <person name="Kallscheuer N."/>
            <person name="Luecker S."/>
            <person name="Lage O.M."/>
            <person name="Pohl T."/>
            <person name="Merkel B.J."/>
            <person name="Hornburger P."/>
            <person name="Mueller R.-W."/>
            <person name="Bruemmer F."/>
            <person name="Labrenz M."/>
            <person name="Spormann A.M."/>
            <person name="Op den Camp H."/>
            <person name="Overmann J."/>
            <person name="Amann R."/>
            <person name="Jetten M.S.M."/>
            <person name="Mascher T."/>
            <person name="Medema M.H."/>
            <person name="Devos D.P."/>
            <person name="Kaster A.-K."/>
            <person name="Ovreas L."/>
            <person name="Rohde M."/>
            <person name="Galperin M.Y."/>
            <person name="Jogler C."/>
        </authorList>
    </citation>
    <scope>NUCLEOTIDE SEQUENCE [LARGE SCALE GENOMIC DNA]</scope>
    <source>
        <strain evidence="6 7">Pan189</strain>
    </source>
</reference>
<evidence type="ECO:0000313" key="6">
    <source>
        <dbReference type="EMBL" id="QDT35912.1"/>
    </source>
</evidence>
<dbReference type="InterPro" id="IPR058792">
    <property type="entry name" value="Beta-barrel_RND_2"/>
</dbReference>
<dbReference type="SUPFAM" id="SSF55781">
    <property type="entry name" value="GAF domain-like"/>
    <property type="match status" value="1"/>
</dbReference>
<dbReference type="InterPro" id="IPR029016">
    <property type="entry name" value="GAF-like_dom_sf"/>
</dbReference>
<dbReference type="Gene3D" id="3.30.450.40">
    <property type="match status" value="1"/>
</dbReference>
<evidence type="ECO:0000256" key="1">
    <source>
        <dbReference type="ARBA" id="ARBA00004196"/>
    </source>
</evidence>
<dbReference type="GO" id="GO:0030313">
    <property type="term" value="C:cell envelope"/>
    <property type="evidence" value="ECO:0007669"/>
    <property type="project" value="UniProtKB-SubCell"/>
</dbReference>
<evidence type="ECO:0000259" key="5">
    <source>
        <dbReference type="Pfam" id="PF25973"/>
    </source>
</evidence>
<evidence type="ECO:0000313" key="7">
    <source>
        <dbReference type="Proteomes" id="UP000317318"/>
    </source>
</evidence>
<accession>A0A517QW69</accession>
<gene>
    <name evidence="6" type="ORF">Pan189_02650</name>
</gene>
<dbReference type="Proteomes" id="UP000317318">
    <property type="component" value="Chromosome"/>
</dbReference>
<dbReference type="Pfam" id="PF25973">
    <property type="entry name" value="BSH_CzcB"/>
    <property type="match status" value="1"/>
</dbReference>
<dbReference type="AlphaFoldDB" id="A0A517QW69"/>
<evidence type="ECO:0000259" key="4">
    <source>
        <dbReference type="Pfam" id="PF25954"/>
    </source>
</evidence>
<feature type="domain" description="CzcB-like barrel-sandwich hybrid" evidence="5">
    <location>
        <begin position="281"/>
        <end position="401"/>
    </location>
</feature>
<dbReference type="SUPFAM" id="SSF111369">
    <property type="entry name" value="HlyD-like secretion proteins"/>
    <property type="match status" value="1"/>
</dbReference>
<dbReference type="InterPro" id="IPR058647">
    <property type="entry name" value="BSH_CzcB-like"/>
</dbReference>
<dbReference type="EMBL" id="CP036268">
    <property type="protein sequence ID" value="QDT35912.1"/>
    <property type="molecule type" value="Genomic_DNA"/>
</dbReference>
<dbReference type="RefSeq" id="WP_145362170.1">
    <property type="nucleotide sequence ID" value="NZ_CP036268.1"/>
</dbReference>
<evidence type="ECO:0000256" key="3">
    <source>
        <dbReference type="SAM" id="MobiDB-lite"/>
    </source>
</evidence>
<protein>
    <submittedName>
        <fullName evidence="6">Copper/silver efflux system membrane fusion protein CusB</fullName>
    </submittedName>
</protein>
<dbReference type="Gene3D" id="2.40.50.100">
    <property type="match status" value="1"/>
</dbReference>
<dbReference type="PANTHER" id="PTHR32347">
    <property type="entry name" value="EFFLUX SYSTEM COMPONENT YKNX-RELATED"/>
    <property type="match status" value="1"/>
</dbReference>
<comment type="subcellular location">
    <subcellularLocation>
        <location evidence="1">Cell envelope</location>
    </subcellularLocation>
</comment>
<feature type="region of interest" description="Disordered" evidence="3">
    <location>
        <begin position="1"/>
        <end position="55"/>
    </location>
</feature>
<dbReference type="OrthoDB" id="9806939at2"/>
<sequence length="506" mass="55248">MSQSQSDTGSPRATEASGSALSPKMVNLSSTPIAPTAAADPGSAPPEDKTKKSPTVSELQTIVVISALLSQIEVCDSLHDSLRRFVEGLRNAIGCDDVVLGLTEAEESVPTLVAIASRPNLANSEDKNLEIQATLNEAVIRDTVTAWPPPDDQHRHALLAHKQFAEVTRTKGLVSFPLKDPTGKLRGALLLVLKKNPLADRRALQIASLAASRIAASMAILKKADGDRISRAVRKLTRMTRVRSTTLWVGLLLLAVVIGLLPVPHSVSCECEVQPTVKRYVAAPFDVAVEEAFVRAGEEVEAGDLLARLDGHEVALALTGVESEIQQAMKRQNTQLAERDYGAARLTQLEIDEITVRKQMLQHRLDSLDVRSPIDGVIIEGDLQRAEGVQLSKGQTLFQVAPLDRMVVEIEVPESDIRLIKTDMPVDVSLEADGWTERSGTVARILPSSQLRNQRNVFVAEIEVENSQNELRPGMRGYAEVTGDSAPLAWTMMRRPVHRLLFWLGW</sequence>
<proteinExistence type="predicted"/>